<protein>
    <submittedName>
        <fullName evidence="1">Uncharacterized protein</fullName>
    </submittedName>
</protein>
<keyword evidence="2" id="KW-1185">Reference proteome</keyword>
<evidence type="ECO:0000313" key="2">
    <source>
        <dbReference type="Proteomes" id="UP000091918"/>
    </source>
</evidence>
<evidence type="ECO:0000313" key="1">
    <source>
        <dbReference type="EMBL" id="OAX78181.1"/>
    </source>
</evidence>
<comment type="caution">
    <text evidence="1">The sequence shown here is derived from an EMBL/GenBank/DDBJ whole genome shotgun (WGS) entry which is preliminary data.</text>
</comment>
<gene>
    <name evidence="1" type="ORF">ACJ72_07512</name>
</gene>
<reference evidence="1 2" key="1">
    <citation type="submission" date="2015-07" db="EMBL/GenBank/DDBJ databases">
        <title>Emmonsia species relationships and genome sequence.</title>
        <authorList>
            <person name="Cuomo C.A."/>
            <person name="Schwartz I.S."/>
            <person name="Kenyon C."/>
            <person name="de Hoog G.S."/>
            <person name="Govender N.P."/>
            <person name="Botha A."/>
            <person name="Moreno L."/>
            <person name="de Vries M."/>
            <person name="Munoz J.F."/>
            <person name="Stielow J.B."/>
        </authorList>
    </citation>
    <scope>NUCLEOTIDE SEQUENCE [LARGE SCALE GENOMIC DNA]</scope>
    <source>
        <strain evidence="1 2">CBS 136260</strain>
    </source>
</reference>
<accession>A0A1B7NMZ2</accession>
<sequence>MLASTAAFPNPLSKSEASISQAEIDIDEIIPPINSTEHALLPRGLSELFCLDSNYGKWAADGRYAIHEVGKKGNLNGKNIYEVAGKFCHEINGHKFSRSGREYLAKSYWFKSSSKTFPFPFVPVQIQLMNMLRTPGTVSGKSCADIMAKIISTCTRPGKPSRFNHFRGAQVQDERGWSYSIGCVTDDCSAF</sequence>
<dbReference type="OrthoDB" id="4175348at2759"/>
<dbReference type="EMBL" id="LGUA01001690">
    <property type="protein sequence ID" value="OAX78181.1"/>
    <property type="molecule type" value="Genomic_DNA"/>
</dbReference>
<dbReference type="Proteomes" id="UP000091918">
    <property type="component" value="Unassembled WGS sequence"/>
</dbReference>
<organism evidence="1 2">
    <name type="scientific">Emergomyces africanus</name>
    <dbReference type="NCBI Taxonomy" id="1955775"/>
    <lineage>
        <taxon>Eukaryota</taxon>
        <taxon>Fungi</taxon>
        <taxon>Dikarya</taxon>
        <taxon>Ascomycota</taxon>
        <taxon>Pezizomycotina</taxon>
        <taxon>Eurotiomycetes</taxon>
        <taxon>Eurotiomycetidae</taxon>
        <taxon>Onygenales</taxon>
        <taxon>Ajellomycetaceae</taxon>
        <taxon>Emergomyces</taxon>
    </lineage>
</organism>
<name>A0A1B7NMZ2_9EURO</name>
<dbReference type="AlphaFoldDB" id="A0A1B7NMZ2"/>
<proteinExistence type="predicted"/>